<gene>
    <name evidence="2" type="ORF">UT28_C0001G0604</name>
</gene>
<dbReference type="GO" id="GO:0003910">
    <property type="term" value="F:DNA ligase (ATP) activity"/>
    <property type="evidence" value="ECO:0007669"/>
    <property type="project" value="UniProtKB-EC"/>
</dbReference>
<dbReference type="Pfam" id="PF21686">
    <property type="entry name" value="LigD_Prim-Pol"/>
    <property type="match status" value="1"/>
</dbReference>
<dbReference type="PANTHER" id="PTHR42705">
    <property type="entry name" value="BIFUNCTIONAL NON-HOMOLOGOUS END JOINING PROTEIN LIGD"/>
    <property type="match status" value="1"/>
</dbReference>
<evidence type="ECO:0000259" key="1">
    <source>
        <dbReference type="Pfam" id="PF21686"/>
    </source>
</evidence>
<evidence type="ECO:0000313" key="3">
    <source>
        <dbReference type="Proteomes" id="UP000035648"/>
    </source>
</evidence>
<sequence length="308" mass="34917">MPKLINQNSEMILTLENKKVKISNPSKIFWPEEKISKLDLINFYTEIAPFILPYLEGRPESLFRTPDGIKGLGFFQKDTSNLNLPDWIETKTVSKMENSLTKYLIINDLASLIYVVNLGCIEINPWASKGPDFEKPDYLILDLDPVESSFDNVIKTALIIKEILDDLNIEGYPKTSGKRGLHIYLPTGAKYDYAQIKTLAEIIANLAHRKAADFTSLERSPKKRKGKVYLDWLQNGLDKTTVAPYSVRPAIKATVSVPLDWEEIRSGLNPEDFNLKTVTARLKKKGDLFSSILYSTGFDLKKVLKKIS</sequence>
<evidence type="ECO:0000313" key="2">
    <source>
        <dbReference type="EMBL" id="AKM82405.1"/>
    </source>
</evidence>
<dbReference type="InterPro" id="IPR052171">
    <property type="entry name" value="NHEJ_LigD"/>
</dbReference>
<dbReference type="PANTHER" id="PTHR42705:SF2">
    <property type="entry name" value="BIFUNCTIONAL NON-HOMOLOGOUS END JOINING PROTEIN LIGD"/>
    <property type="match status" value="1"/>
</dbReference>
<organism evidence="2 3">
    <name type="scientific">Berkelbacteria bacterium GW2011_GWE1_39_12</name>
    <dbReference type="NCBI Taxonomy" id="1618337"/>
    <lineage>
        <taxon>Bacteria</taxon>
        <taxon>Candidatus Berkelbacteria</taxon>
    </lineage>
</organism>
<dbReference type="STRING" id="1618337.UT28_C0001G0604"/>
<reference evidence="2 3" key="1">
    <citation type="journal article" date="2015" name="Nature">
        <title>rRNA introns, odd ribosomes, and small enigmatic genomes across a large radiation of phyla.</title>
        <authorList>
            <person name="Brown C.T."/>
            <person name="Hug L.A."/>
            <person name="Thomas B.C."/>
            <person name="Sharon I."/>
            <person name="Castelle C.J."/>
            <person name="Singh A."/>
            <person name="Wilkins M.J."/>
            <person name="Williams K.H."/>
            <person name="Banfield J.F."/>
        </authorList>
    </citation>
    <scope>NUCLEOTIDE SEQUENCE [LARGE SCALE GENOMIC DNA]</scope>
</reference>
<proteinExistence type="predicted"/>
<dbReference type="EC" id="6.5.1.1" evidence="2"/>
<accession>A0A0G4B481</accession>
<dbReference type="Gene3D" id="3.90.920.10">
    <property type="entry name" value="DNA primase, PRIM domain"/>
    <property type="match status" value="1"/>
</dbReference>
<dbReference type="KEGG" id="bbgw:UT28_C0001G0604"/>
<dbReference type="PATRIC" id="fig|1618337.4.peg.610"/>
<dbReference type="InterPro" id="IPR014145">
    <property type="entry name" value="LigD_pol_dom"/>
</dbReference>
<dbReference type="AlphaFoldDB" id="A0A0G4B481"/>
<feature type="domain" description="DNA ligase D polymerase" evidence="1">
    <location>
        <begin position="37"/>
        <end position="289"/>
    </location>
</feature>
<name>A0A0G4B481_9BACT</name>
<protein>
    <submittedName>
        <fullName evidence="2">ATP-dependent DNA ligase, DNA ligase (ATP)</fullName>
        <ecNumber evidence="2">6.5.1.1</ecNumber>
    </submittedName>
</protein>
<keyword evidence="2" id="KW-0436">Ligase</keyword>
<dbReference type="Proteomes" id="UP000035648">
    <property type="component" value="Chromosome"/>
</dbReference>
<dbReference type="EMBL" id="CP011213">
    <property type="protein sequence ID" value="AKM82405.1"/>
    <property type="molecule type" value="Genomic_DNA"/>
</dbReference>
<dbReference type="NCBIfam" id="TIGR02778">
    <property type="entry name" value="ligD_pol"/>
    <property type="match status" value="1"/>
</dbReference>